<protein>
    <recommendedName>
        <fullName evidence="3">Integron-associated effector binding protein domain-containing protein</fullName>
    </recommendedName>
</protein>
<dbReference type="Proteomes" id="UP000095229">
    <property type="component" value="Unassembled WGS sequence"/>
</dbReference>
<dbReference type="EMBL" id="LSOG01000094">
    <property type="protein sequence ID" value="OEH45488.1"/>
    <property type="molecule type" value="Genomic_DNA"/>
</dbReference>
<evidence type="ECO:0000313" key="1">
    <source>
        <dbReference type="EMBL" id="OEH45488.1"/>
    </source>
</evidence>
<dbReference type="AlphaFoldDB" id="A0A1E5JN61"/>
<dbReference type="RefSeq" id="WP_338092353.1">
    <property type="nucleotide sequence ID" value="NZ_LSOG01000094.1"/>
</dbReference>
<organism evidence="1 2">
    <name type="scientific">Legionella parisiensis</name>
    <dbReference type="NCBI Taxonomy" id="45071"/>
    <lineage>
        <taxon>Bacteria</taxon>
        <taxon>Pseudomonadati</taxon>
        <taxon>Pseudomonadota</taxon>
        <taxon>Gammaproteobacteria</taxon>
        <taxon>Legionellales</taxon>
        <taxon>Legionellaceae</taxon>
        <taxon>Legionella</taxon>
    </lineage>
</organism>
<comment type="caution">
    <text evidence="1">The sequence shown here is derived from an EMBL/GenBank/DDBJ whole genome shotgun (WGS) entry which is preliminary data.</text>
</comment>
<sequence length="50" mass="5846">MPETIIKTWQAVWSFFDTQSNISRAYETDFEVYMGQEQCAIYIGVNMSSQ</sequence>
<evidence type="ECO:0000313" key="2">
    <source>
        <dbReference type="Proteomes" id="UP000095229"/>
    </source>
</evidence>
<reference evidence="1 2" key="1">
    <citation type="submission" date="2016-02" db="EMBL/GenBank/DDBJ databases">
        <title>Secondary metabolites in Legionella.</title>
        <authorList>
            <person name="Tobias N.J."/>
            <person name="Bode H.B."/>
        </authorList>
    </citation>
    <scope>NUCLEOTIDE SEQUENCE [LARGE SCALE GENOMIC DNA]</scope>
    <source>
        <strain evidence="1 2">DSM 19216</strain>
    </source>
</reference>
<dbReference type="InterPro" id="IPR011256">
    <property type="entry name" value="Reg_factor_effector_dom_sf"/>
</dbReference>
<keyword evidence="2" id="KW-1185">Reference proteome</keyword>
<proteinExistence type="predicted"/>
<evidence type="ECO:0008006" key="3">
    <source>
        <dbReference type="Google" id="ProtNLM"/>
    </source>
</evidence>
<gene>
    <name evidence="1" type="ORF">lpari_03539</name>
</gene>
<name>A0A1E5JN61_9GAMM</name>
<accession>A0A1E5JN61</accession>
<dbReference type="Gene3D" id="3.20.80.10">
    <property type="entry name" value="Regulatory factor, effector binding domain"/>
    <property type="match status" value="1"/>
</dbReference>